<protein>
    <submittedName>
        <fullName evidence="1">Uncharacterized protein</fullName>
    </submittedName>
</protein>
<evidence type="ECO:0000313" key="2">
    <source>
        <dbReference type="Proteomes" id="UP000784880"/>
    </source>
</evidence>
<name>A0ABS6JA19_9BACI</name>
<evidence type="ECO:0000313" key="1">
    <source>
        <dbReference type="EMBL" id="MBU9710534.1"/>
    </source>
</evidence>
<keyword evidence="2" id="KW-1185">Reference proteome</keyword>
<reference evidence="1 2" key="1">
    <citation type="submission" date="2021-06" db="EMBL/GenBank/DDBJ databases">
        <title>Bacillus sp. RD4P76, an endophyte from a halophyte.</title>
        <authorList>
            <person name="Sun J.-Q."/>
        </authorList>
    </citation>
    <scope>NUCLEOTIDE SEQUENCE [LARGE SCALE GENOMIC DNA]</scope>
    <source>
        <strain evidence="1 2">CGMCC 1.15917</strain>
    </source>
</reference>
<comment type="caution">
    <text evidence="1">The sequence shown here is derived from an EMBL/GenBank/DDBJ whole genome shotgun (WGS) entry which is preliminary data.</text>
</comment>
<dbReference type="EMBL" id="JAHQCS010000035">
    <property type="protein sequence ID" value="MBU9710534.1"/>
    <property type="molecule type" value="Genomic_DNA"/>
</dbReference>
<proteinExistence type="predicted"/>
<organism evidence="1 2">
    <name type="scientific">Evansella tamaricis</name>
    <dbReference type="NCBI Taxonomy" id="2069301"/>
    <lineage>
        <taxon>Bacteria</taxon>
        <taxon>Bacillati</taxon>
        <taxon>Bacillota</taxon>
        <taxon>Bacilli</taxon>
        <taxon>Bacillales</taxon>
        <taxon>Bacillaceae</taxon>
        <taxon>Evansella</taxon>
    </lineage>
</organism>
<accession>A0ABS6JA19</accession>
<sequence>MANSSIKHDSHDDIVYISLDKIVPLYNPNVTGVFLTRMKGNFQHLSTFDLLFPVEKDPKKDEYILVGKYDYYHFIVNKTLMKTVPCILEPYSGRVSQYFKLLRRSHPSGEQTKSTRQSVLKLLESRKVIWKTVIQYTSLTKKELSDLKYNPTIPSEHINDYTTEITLNWIDNQAFRPEVKKFLYKRAGLPYRDQKRLTDERRKFIVSFLNREKRFAKLTESQQIKVLSKAINFKATMFDHLKILIDDYLS</sequence>
<dbReference type="Proteomes" id="UP000784880">
    <property type="component" value="Unassembled WGS sequence"/>
</dbReference>
<dbReference type="RefSeq" id="WP_217064426.1">
    <property type="nucleotide sequence ID" value="NZ_JAHQCS010000035.1"/>
</dbReference>
<gene>
    <name evidence="1" type="ORF">KS419_02105</name>
</gene>